<dbReference type="Pfam" id="PF17932">
    <property type="entry name" value="TetR_C_24"/>
    <property type="match status" value="1"/>
</dbReference>
<dbReference type="GO" id="GO:0000976">
    <property type="term" value="F:transcription cis-regulatory region binding"/>
    <property type="evidence" value="ECO:0007669"/>
    <property type="project" value="TreeGrafter"/>
</dbReference>
<dbReference type="GO" id="GO:0003700">
    <property type="term" value="F:DNA-binding transcription factor activity"/>
    <property type="evidence" value="ECO:0007669"/>
    <property type="project" value="TreeGrafter"/>
</dbReference>
<dbReference type="EMBL" id="CP039690">
    <property type="protein sequence ID" value="QCI66974.1"/>
    <property type="molecule type" value="Genomic_DNA"/>
</dbReference>
<protein>
    <submittedName>
        <fullName evidence="7">TetR/AcrR family transcriptional regulator</fullName>
    </submittedName>
</protein>
<keyword evidence="1" id="KW-0678">Repressor</keyword>
<dbReference type="SUPFAM" id="SSF46689">
    <property type="entry name" value="Homeodomain-like"/>
    <property type="match status" value="1"/>
</dbReference>
<evidence type="ECO:0000259" key="6">
    <source>
        <dbReference type="PROSITE" id="PS50977"/>
    </source>
</evidence>
<dbReference type="PROSITE" id="PS50977">
    <property type="entry name" value="HTH_TETR_2"/>
    <property type="match status" value="1"/>
</dbReference>
<dbReference type="PRINTS" id="PR00455">
    <property type="entry name" value="HTHTETR"/>
</dbReference>
<dbReference type="PROSITE" id="PS01081">
    <property type="entry name" value="HTH_TETR_1"/>
    <property type="match status" value="1"/>
</dbReference>
<dbReference type="SUPFAM" id="SSF48498">
    <property type="entry name" value="Tetracyclin repressor-like, C-terminal domain"/>
    <property type="match status" value="1"/>
</dbReference>
<name>A0A4D7B001_9HYPH</name>
<keyword evidence="3 5" id="KW-0238">DNA-binding</keyword>
<accession>A0A4D7B001</accession>
<dbReference type="PANTHER" id="PTHR30055">
    <property type="entry name" value="HTH-TYPE TRANSCRIPTIONAL REGULATOR RUTR"/>
    <property type="match status" value="1"/>
</dbReference>
<feature type="domain" description="HTH tetR-type" evidence="6">
    <location>
        <begin position="29"/>
        <end position="89"/>
    </location>
</feature>
<dbReference type="OrthoDB" id="9779746at2"/>
<dbReference type="InterPro" id="IPR036271">
    <property type="entry name" value="Tet_transcr_reg_TetR-rel_C_sf"/>
</dbReference>
<dbReference type="KEGG" id="pstg:E8M01_23660"/>
<dbReference type="Proteomes" id="UP000298781">
    <property type="component" value="Chromosome"/>
</dbReference>
<dbReference type="PANTHER" id="PTHR30055:SF175">
    <property type="entry name" value="HTH-TYPE TRANSCRIPTIONAL REPRESSOR KSTR2"/>
    <property type="match status" value="1"/>
</dbReference>
<evidence type="ECO:0000256" key="2">
    <source>
        <dbReference type="ARBA" id="ARBA00023015"/>
    </source>
</evidence>
<keyword evidence="8" id="KW-1185">Reference proteome</keyword>
<feature type="DNA-binding region" description="H-T-H motif" evidence="5">
    <location>
        <begin position="52"/>
        <end position="71"/>
    </location>
</feature>
<organism evidence="7 8">
    <name type="scientific">Phreatobacter stygius</name>
    <dbReference type="NCBI Taxonomy" id="1940610"/>
    <lineage>
        <taxon>Bacteria</taxon>
        <taxon>Pseudomonadati</taxon>
        <taxon>Pseudomonadota</taxon>
        <taxon>Alphaproteobacteria</taxon>
        <taxon>Hyphomicrobiales</taxon>
        <taxon>Phreatobacteraceae</taxon>
        <taxon>Phreatobacter</taxon>
    </lineage>
</organism>
<sequence>MRGRPKSVETPPVIAPPWVPFEDRRRARDEKRDAVLRMAVKMFLTEGYHRTTLNEVAARLNITKPALYNYFRSKDEILVECYRIGQETYEANIEGIERQGGSGLAKVRALIRAYVRAITTDFGMCVTRLDDRELSTEARASVRRAKRSYDTAFRTRIEEGMADGSIMPCDPKLAAFAIAGSLNWIGHWYEPGGELSAETIGEEFAIRLTGGLAAK</sequence>
<evidence type="ECO:0000313" key="7">
    <source>
        <dbReference type="EMBL" id="QCI66974.1"/>
    </source>
</evidence>
<keyword evidence="4" id="KW-0804">Transcription</keyword>
<dbReference type="Gene3D" id="1.10.10.60">
    <property type="entry name" value="Homeodomain-like"/>
    <property type="match status" value="1"/>
</dbReference>
<evidence type="ECO:0000256" key="4">
    <source>
        <dbReference type="ARBA" id="ARBA00023163"/>
    </source>
</evidence>
<evidence type="ECO:0000256" key="3">
    <source>
        <dbReference type="ARBA" id="ARBA00023125"/>
    </source>
</evidence>
<evidence type="ECO:0000313" key="8">
    <source>
        <dbReference type="Proteomes" id="UP000298781"/>
    </source>
</evidence>
<dbReference type="InterPro" id="IPR050109">
    <property type="entry name" value="HTH-type_TetR-like_transc_reg"/>
</dbReference>
<dbReference type="InterPro" id="IPR009057">
    <property type="entry name" value="Homeodomain-like_sf"/>
</dbReference>
<dbReference type="Gene3D" id="1.10.357.10">
    <property type="entry name" value="Tetracycline Repressor, domain 2"/>
    <property type="match status" value="1"/>
</dbReference>
<gene>
    <name evidence="7" type="ORF">E8M01_23660</name>
</gene>
<evidence type="ECO:0000256" key="1">
    <source>
        <dbReference type="ARBA" id="ARBA00022491"/>
    </source>
</evidence>
<dbReference type="InterPro" id="IPR023772">
    <property type="entry name" value="DNA-bd_HTH_TetR-type_CS"/>
</dbReference>
<keyword evidence="2" id="KW-0805">Transcription regulation</keyword>
<evidence type="ECO:0000256" key="5">
    <source>
        <dbReference type="PROSITE-ProRule" id="PRU00335"/>
    </source>
</evidence>
<dbReference type="AlphaFoldDB" id="A0A4D7B001"/>
<dbReference type="InterPro" id="IPR001647">
    <property type="entry name" value="HTH_TetR"/>
</dbReference>
<dbReference type="Pfam" id="PF00440">
    <property type="entry name" value="TetR_N"/>
    <property type="match status" value="1"/>
</dbReference>
<proteinExistence type="predicted"/>
<dbReference type="InterPro" id="IPR041490">
    <property type="entry name" value="KstR2_TetR_C"/>
</dbReference>
<reference evidence="7 8" key="1">
    <citation type="submission" date="2019-04" db="EMBL/GenBank/DDBJ databases">
        <title>Phreatobacter aquaticus sp. nov.</title>
        <authorList>
            <person name="Choi A."/>
        </authorList>
    </citation>
    <scope>NUCLEOTIDE SEQUENCE [LARGE SCALE GENOMIC DNA]</scope>
    <source>
        <strain evidence="7 8">KCTC 52518</strain>
    </source>
</reference>